<evidence type="ECO:0000313" key="1">
    <source>
        <dbReference type="EMBL" id="CDH52224.1"/>
    </source>
</evidence>
<name>A0A068RQE4_9FUNG</name>
<accession>A0A068RQE4</accession>
<dbReference type="EMBL" id="CBTN010000012">
    <property type="protein sequence ID" value="CDH52224.1"/>
    <property type="molecule type" value="Genomic_DNA"/>
</dbReference>
<dbReference type="Proteomes" id="UP000027586">
    <property type="component" value="Unassembled WGS sequence"/>
</dbReference>
<evidence type="ECO:0000313" key="2">
    <source>
        <dbReference type="Proteomes" id="UP000027586"/>
    </source>
</evidence>
<keyword evidence="2" id="KW-1185">Reference proteome</keyword>
<protein>
    <submittedName>
        <fullName evidence="1">Uncharacterized protein</fullName>
    </submittedName>
</protein>
<dbReference type="VEuPathDB" id="FungiDB:LCOR_03728.1"/>
<organism evidence="1 2">
    <name type="scientific">Lichtheimia corymbifera JMRC:FSU:9682</name>
    <dbReference type="NCBI Taxonomy" id="1263082"/>
    <lineage>
        <taxon>Eukaryota</taxon>
        <taxon>Fungi</taxon>
        <taxon>Fungi incertae sedis</taxon>
        <taxon>Mucoromycota</taxon>
        <taxon>Mucoromycotina</taxon>
        <taxon>Mucoromycetes</taxon>
        <taxon>Mucorales</taxon>
        <taxon>Lichtheimiaceae</taxon>
        <taxon>Lichtheimia</taxon>
    </lineage>
</organism>
<sequence length="143" mass="16054">MTSSFEVQQFLWDDMLTLLASSSWSDTPEPQLPTPATSCVSVIGAKRKTSNARMGYCEHPKHVLYRQEPFTLGATPRRGRPPKGTKASDIVCPPLTVRPLPRRLEMVVGRKNICVCLTCLKRTDLDTEYIVHPAYIGPQQKKL</sequence>
<dbReference type="OrthoDB" id="2289168at2759"/>
<comment type="caution">
    <text evidence="1">The sequence shown here is derived from an EMBL/GenBank/DDBJ whole genome shotgun (WGS) entry which is preliminary data.</text>
</comment>
<dbReference type="AlphaFoldDB" id="A0A068RQE4"/>
<proteinExistence type="predicted"/>
<gene>
    <name evidence="1" type="ORF">LCOR_03728.1</name>
</gene>
<reference evidence="1" key="1">
    <citation type="submission" date="2013-08" db="EMBL/GenBank/DDBJ databases">
        <title>Gene expansion shapes genome architecture in the human pathogen Lichtheimia corymbifera: an evolutionary genomics analysis in the ancient terrestrial Mucorales (Mucoromycotina).</title>
        <authorList>
            <person name="Schwartze V.U."/>
            <person name="Winter S."/>
            <person name="Shelest E."/>
            <person name="Marcet-Houben M."/>
            <person name="Horn F."/>
            <person name="Wehner S."/>
            <person name="Hoffmann K."/>
            <person name="Riege K."/>
            <person name="Sammeth M."/>
            <person name="Nowrousian M."/>
            <person name="Valiante V."/>
            <person name="Linde J."/>
            <person name="Jacobsen I.D."/>
            <person name="Marz M."/>
            <person name="Brakhage A.A."/>
            <person name="Gabaldon T."/>
            <person name="Bocker S."/>
            <person name="Voigt K."/>
        </authorList>
    </citation>
    <scope>NUCLEOTIDE SEQUENCE [LARGE SCALE GENOMIC DNA]</scope>
    <source>
        <strain evidence="1">FSU 9682</strain>
    </source>
</reference>